<dbReference type="PANTHER" id="PTHR30314:SF3">
    <property type="entry name" value="MITOCHONDRIAL DIVISION PROTEIN FSZA"/>
    <property type="match status" value="1"/>
</dbReference>
<accession>A0A414RHR9</accession>
<keyword evidence="2" id="KW-0342">GTP-binding</keyword>
<dbReference type="GO" id="GO:0005525">
    <property type="term" value="F:GTP binding"/>
    <property type="evidence" value="ECO:0007669"/>
    <property type="project" value="UniProtKB-KW"/>
</dbReference>
<proteinExistence type="predicted"/>
<dbReference type="InterPro" id="IPR045061">
    <property type="entry name" value="FtsZ/CetZ"/>
</dbReference>
<evidence type="ECO:0000259" key="3">
    <source>
        <dbReference type="SMART" id="SM00864"/>
    </source>
</evidence>
<dbReference type="Gene3D" id="3.40.50.1440">
    <property type="entry name" value="Tubulin/FtsZ, GTPase domain"/>
    <property type="match status" value="1"/>
</dbReference>
<dbReference type="SMART" id="SM00864">
    <property type="entry name" value="Tubulin"/>
    <property type="match status" value="1"/>
</dbReference>
<sequence length="333" mass="37681">MKIIKRKKCMEENLDKLFDYRPLIPGSGRFASIVGIGGGAGRVVDQMRKCCLPDVQLYAFGMNRKEMDELSLCGKYLIGQEGLGSGKDRFLAEYECSKSFPAIEGVLRGRLVAVFVVCLGGGTGEGCVRSFLQKAREVGNKAIILVATIPHSSEGAEKRKNALGLLKVLEPMVDALYTVDYDDSRYATLTEVFQEADRKIIEFTDSLLGMVLRRCMITFDFNDFRTFLRFPTPSKHVDFFMLAGNLDFLRKEVKDWWKKLPAKYSSADEVAMVVFSIENADWSDDKETTEAMDVVHECFLQLPPDAEGKWGIYPDETLPPHQFRLRVFTKCKR</sequence>
<reference evidence="4 5" key="1">
    <citation type="submission" date="2018-08" db="EMBL/GenBank/DDBJ databases">
        <title>A genome reference for cultivated species of the human gut microbiota.</title>
        <authorList>
            <person name="Zou Y."/>
            <person name="Xue W."/>
            <person name="Luo G."/>
        </authorList>
    </citation>
    <scope>NUCLEOTIDE SEQUENCE [LARGE SCALE GENOMIC DNA]</scope>
    <source>
        <strain evidence="4 5">AM23-23</strain>
    </source>
</reference>
<dbReference type="GO" id="GO:0032153">
    <property type="term" value="C:cell division site"/>
    <property type="evidence" value="ECO:0007669"/>
    <property type="project" value="TreeGrafter"/>
</dbReference>
<dbReference type="PANTHER" id="PTHR30314">
    <property type="entry name" value="CELL DIVISION PROTEIN FTSZ-RELATED"/>
    <property type="match status" value="1"/>
</dbReference>
<organism evidence="4 5">
    <name type="scientific">Phocaeicola plebeius</name>
    <dbReference type="NCBI Taxonomy" id="310297"/>
    <lineage>
        <taxon>Bacteria</taxon>
        <taxon>Pseudomonadati</taxon>
        <taxon>Bacteroidota</taxon>
        <taxon>Bacteroidia</taxon>
        <taxon>Bacteroidales</taxon>
        <taxon>Bacteroidaceae</taxon>
        <taxon>Phocaeicola</taxon>
    </lineage>
</organism>
<dbReference type="SUPFAM" id="SSF52490">
    <property type="entry name" value="Tubulin nucleotide-binding domain-like"/>
    <property type="match status" value="1"/>
</dbReference>
<evidence type="ECO:0000313" key="4">
    <source>
        <dbReference type="EMBL" id="RHF92660.1"/>
    </source>
</evidence>
<gene>
    <name evidence="4" type="ORF">DW653_02545</name>
</gene>
<evidence type="ECO:0000256" key="1">
    <source>
        <dbReference type="ARBA" id="ARBA00022741"/>
    </source>
</evidence>
<dbReference type="Proteomes" id="UP000283485">
    <property type="component" value="Unassembled WGS sequence"/>
</dbReference>
<dbReference type="GO" id="GO:0003924">
    <property type="term" value="F:GTPase activity"/>
    <property type="evidence" value="ECO:0007669"/>
    <property type="project" value="InterPro"/>
</dbReference>
<dbReference type="InterPro" id="IPR003008">
    <property type="entry name" value="Tubulin_FtsZ_GTPase"/>
</dbReference>
<keyword evidence="1" id="KW-0547">Nucleotide-binding</keyword>
<dbReference type="AlphaFoldDB" id="A0A414RHR9"/>
<evidence type="ECO:0000256" key="2">
    <source>
        <dbReference type="ARBA" id="ARBA00023134"/>
    </source>
</evidence>
<feature type="domain" description="Tubulin/FtsZ GTPase" evidence="3">
    <location>
        <begin position="30"/>
        <end position="212"/>
    </location>
</feature>
<evidence type="ECO:0000313" key="5">
    <source>
        <dbReference type="Proteomes" id="UP000283485"/>
    </source>
</evidence>
<protein>
    <recommendedName>
        <fullName evidence="3">Tubulin/FtsZ GTPase domain-containing protein</fullName>
    </recommendedName>
</protein>
<dbReference type="EMBL" id="QRHQ01000003">
    <property type="protein sequence ID" value="RHF92660.1"/>
    <property type="molecule type" value="Genomic_DNA"/>
</dbReference>
<dbReference type="GO" id="GO:0005737">
    <property type="term" value="C:cytoplasm"/>
    <property type="evidence" value="ECO:0007669"/>
    <property type="project" value="TreeGrafter"/>
</dbReference>
<dbReference type="InterPro" id="IPR036525">
    <property type="entry name" value="Tubulin/FtsZ_GTPase_sf"/>
</dbReference>
<dbReference type="GO" id="GO:0051301">
    <property type="term" value="P:cell division"/>
    <property type="evidence" value="ECO:0007669"/>
    <property type="project" value="TreeGrafter"/>
</dbReference>
<name>A0A414RHR9_9BACT</name>
<comment type="caution">
    <text evidence="4">The sequence shown here is derived from an EMBL/GenBank/DDBJ whole genome shotgun (WGS) entry which is preliminary data.</text>
</comment>